<dbReference type="Pfam" id="PF00931">
    <property type="entry name" value="NB-ARC"/>
    <property type="match status" value="1"/>
</dbReference>
<dbReference type="AlphaFoldDB" id="K4EY41"/>
<accession>K4EY41</accession>
<evidence type="ECO:0000313" key="2">
    <source>
        <dbReference type="EMBL" id="AEW24032.1"/>
    </source>
</evidence>
<organism evidence="2">
    <name type="scientific">Rubus glaucus</name>
    <name type="common">Andean raspberry</name>
    <dbReference type="NCBI Taxonomy" id="190226"/>
    <lineage>
        <taxon>Eukaryota</taxon>
        <taxon>Viridiplantae</taxon>
        <taxon>Streptophyta</taxon>
        <taxon>Embryophyta</taxon>
        <taxon>Tracheophyta</taxon>
        <taxon>Spermatophyta</taxon>
        <taxon>Magnoliopsida</taxon>
        <taxon>eudicotyledons</taxon>
        <taxon>Gunneridae</taxon>
        <taxon>Pentapetalae</taxon>
        <taxon>rosids</taxon>
        <taxon>fabids</taxon>
        <taxon>Rosales</taxon>
        <taxon>Rosaceae</taxon>
        <taxon>Rosoideae</taxon>
        <taxon>Rosoideae incertae sedis</taxon>
        <taxon>Rubus</taxon>
    </lineage>
</organism>
<dbReference type="GO" id="GO:0006952">
    <property type="term" value="P:defense response"/>
    <property type="evidence" value="ECO:0007669"/>
    <property type="project" value="InterPro"/>
</dbReference>
<dbReference type="PANTHER" id="PTHR11017">
    <property type="entry name" value="LEUCINE-RICH REPEAT-CONTAINING PROTEIN"/>
    <property type="match status" value="1"/>
</dbReference>
<dbReference type="Gene3D" id="3.40.50.300">
    <property type="entry name" value="P-loop containing nucleotide triphosphate hydrolases"/>
    <property type="match status" value="1"/>
</dbReference>
<name>K4EY41_9ROSA</name>
<dbReference type="InterPro" id="IPR027417">
    <property type="entry name" value="P-loop_NTPase"/>
</dbReference>
<sequence length="149" mass="16417">GGVGNTTIARAVHKSFEWNFHGSCFLGNVGEESEKPGGLVKLQNLLLSKILPGKELQLLTDDFEGMTVIKNRLNRKKVLLILDGVNKLEQLSKLAGSSAWFGSGSRIIVTTRDQCLLTAHGITLRSRYEPKELNRREAKDLFSAHAFPG</sequence>
<feature type="non-terminal residue" evidence="2">
    <location>
        <position position="149"/>
    </location>
</feature>
<proteinExistence type="predicted"/>
<dbReference type="InterPro" id="IPR002182">
    <property type="entry name" value="NB-ARC"/>
</dbReference>
<dbReference type="SUPFAM" id="SSF52540">
    <property type="entry name" value="P-loop containing nucleoside triphosphate hydrolases"/>
    <property type="match status" value="1"/>
</dbReference>
<dbReference type="EMBL" id="JN990369">
    <property type="protein sequence ID" value="AEW24032.1"/>
    <property type="molecule type" value="Genomic_DNA"/>
</dbReference>
<feature type="domain" description="NB-ARC" evidence="1">
    <location>
        <begin position="1"/>
        <end position="148"/>
    </location>
</feature>
<feature type="non-terminal residue" evidence="2">
    <location>
        <position position="1"/>
    </location>
</feature>
<reference evidence="2" key="1">
    <citation type="submission" date="2011-10" db="EMBL/GenBank/DDBJ databases">
        <title>Identification and analysis of resistance gene analogs (RGAs) diversity in Rubus spp. Colombian germplasm.</title>
        <authorList>
            <person name="Afanador-Kafuri L."/>
            <person name="Alvarez E."/>
            <person name="Mejia J.F."/>
            <person name="Gonzalez A."/>
        </authorList>
    </citation>
    <scope>NUCLEOTIDE SEQUENCE</scope>
    <source>
        <tissue evidence="2">Leaf</tissue>
    </source>
</reference>
<dbReference type="GO" id="GO:0043531">
    <property type="term" value="F:ADP binding"/>
    <property type="evidence" value="ECO:0007669"/>
    <property type="project" value="InterPro"/>
</dbReference>
<dbReference type="InterPro" id="IPR044974">
    <property type="entry name" value="Disease_R_plants"/>
</dbReference>
<dbReference type="PANTHER" id="PTHR11017:SF570">
    <property type="entry name" value="DISEASE RESISTANCE PROTEIN (TIR-NBS CLASS)-RELATED"/>
    <property type="match status" value="1"/>
</dbReference>
<protein>
    <submittedName>
        <fullName evidence="2">Putative TIR-NBS-LRR disease resistance protein</fullName>
    </submittedName>
</protein>
<evidence type="ECO:0000259" key="1">
    <source>
        <dbReference type="Pfam" id="PF00931"/>
    </source>
</evidence>